<accession>A0A4R0R2B4</accession>
<dbReference type="Pfam" id="PF09431">
    <property type="entry name" value="SPIN90_LRD"/>
    <property type="match status" value="1"/>
</dbReference>
<dbReference type="InterPro" id="IPR030125">
    <property type="entry name" value="SPIN90/Ldb17"/>
</dbReference>
<dbReference type="EMBL" id="RWJN01000719">
    <property type="protein sequence ID" value="TCD59853.1"/>
    <property type="molecule type" value="Genomic_DNA"/>
</dbReference>
<evidence type="ECO:0000313" key="3">
    <source>
        <dbReference type="EMBL" id="TCD59853.1"/>
    </source>
</evidence>
<sequence>VYIIETAQQFWSELEETIHIPPDCTLQRLDLALKSYVTLCSSYHELFLQSPMQIEHSSDLLLSSELFTFHSERMSDLLLEDARTTTDPHVQLIVYTILLAYGRRNANFLRSHKRWQPIIPLLMDHVRLEYDPDVEDMYTGVTTGGNTSVSSGSGSAGRVGLAVPIETKLRSLSLKMLYEILRVQKLSLADLQLFDDGFLDHLFDLVEQTRGNTDDSFNYAVIKFIVALNEQFMLASLPDTPRTDGAADDSKRPEADNRVLRVLMSRLGSSVTFGENMIFMLNRANRTPEDRVMQLLVLKILYLLFTTKGTSEYFYTNDLCVLVDVFLREIVDLDETNESLRHTYLRIIHVLESLIGNAKFRDINPTTKRLVQRCLGGDWCIQYRQDSLKDGDSSRTDSPGPTDNMSVTSAPAAQAYLTPMQGPAVKSLKSSRSFENLKSKHQPHHKARSVADAHRHNSNDSAASLPHVASAAMPTPAIAAPSARRRDRNGSVHTSASVSALDRHGHHILEEPGYTQEPQDMPDVSSLSISPEIRVSPAADLTDISRVQPPRARTASPRRAAPPPPTTHRRKPPAVPSDAAARTRQMMTPPPALSPLSAGFRK</sequence>
<dbReference type="InterPro" id="IPR018556">
    <property type="entry name" value="SPIN90/Ldb17_LRD"/>
</dbReference>
<dbReference type="GO" id="GO:0051666">
    <property type="term" value="P:actin cortical patch localization"/>
    <property type="evidence" value="ECO:0007669"/>
    <property type="project" value="TreeGrafter"/>
</dbReference>
<dbReference type="GO" id="GO:0071933">
    <property type="term" value="F:Arp2/3 complex binding"/>
    <property type="evidence" value="ECO:0007669"/>
    <property type="project" value="TreeGrafter"/>
</dbReference>
<comment type="caution">
    <text evidence="3">The sequence shown here is derived from an EMBL/GenBank/DDBJ whole genome shotgun (WGS) entry which is preliminary data.</text>
</comment>
<dbReference type="PANTHER" id="PTHR13357">
    <property type="entry name" value="SH3 ADAPTER PROTEIN SPIN90 NCK INTERACTING PROTEIN WITH SH3 DOMAIN"/>
    <property type="match status" value="1"/>
</dbReference>
<name>A0A4R0R2B4_9APHY</name>
<feature type="domain" description="SPIN90/Ldb17 leucine-rich" evidence="2">
    <location>
        <begin position="214"/>
        <end position="351"/>
    </location>
</feature>
<protein>
    <recommendedName>
        <fullName evidence="2">SPIN90/Ldb17 leucine-rich domain-containing protein</fullName>
    </recommendedName>
</protein>
<dbReference type="AlphaFoldDB" id="A0A4R0R2B4"/>
<feature type="compositionally biased region" description="Polar residues" evidence="1">
    <location>
        <begin position="396"/>
        <end position="407"/>
    </location>
</feature>
<feature type="compositionally biased region" description="Basic residues" evidence="1">
    <location>
        <begin position="439"/>
        <end position="448"/>
    </location>
</feature>
<dbReference type="STRING" id="92696.A0A4R0R2B4"/>
<reference evidence="3 4" key="1">
    <citation type="submission" date="2018-11" db="EMBL/GenBank/DDBJ databases">
        <title>Genome assembly of Steccherinum ochraceum LE-BIN_3174, the white-rot fungus of the Steccherinaceae family (The Residual Polyporoid clade, Polyporales, Basidiomycota).</title>
        <authorList>
            <person name="Fedorova T.V."/>
            <person name="Glazunova O.A."/>
            <person name="Landesman E.O."/>
            <person name="Moiseenko K.V."/>
            <person name="Psurtseva N.V."/>
            <person name="Savinova O.S."/>
            <person name="Shakhova N.V."/>
            <person name="Tyazhelova T.V."/>
            <person name="Vasina D.V."/>
        </authorList>
    </citation>
    <scope>NUCLEOTIDE SEQUENCE [LARGE SCALE GENOMIC DNA]</scope>
    <source>
        <strain evidence="3 4">LE-BIN_3174</strain>
    </source>
</reference>
<keyword evidence="4" id="KW-1185">Reference proteome</keyword>
<organism evidence="3 4">
    <name type="scientific">Steccherinum ochraceum</name>
    <dbReference type="NCBI Taxonomy" id="92696"/>
    <lineage>
        <taxon>Eukaryota</taxon>
        <taxon>Fungi</taxon>
        <taxon>Dikarya</taxon>
        <taxon>Basidiomycota</taxon>
        <taxon>Agaricomycotina</taxon>
        <taxon>Agaricomycetes</taxon>
        <taxon>Polyporales</taxon>
        <taxon>Steccherinaceae</taxon>
        <taxon>Steccherinum</taxon>
    </lineage>
</organism>
<proteinExistence type="predicted"/>
<dbReference type="GO" id="GO:0000147">
    <property type="term" value="P:actin cortical patch assembly"/>
    <property type="evidence" value="ECO:0007669"/>
    <property type="project" value="TreeGrafter"/>
</dbReference>
<evidence type="ECO:0000313" key="4">
    <source>
        <dbReference type="Proteomes" id="UP000292702"/>
    </source>
</evidence>
<dbReference type="OrthoDB" id="445362at2759"/>
<dbReference type="Proteomes" id="UP000292702">
    <property type="component" value="Unassembled WGS sequence"/>
</dbReference>
<feature type="region of interest" description="Disordered" evidence="1">
    <location>
        <begin position="422"/>
        <end position="461"/>
    </location>
</feature>
<evidence type="ECO:0000256" key="1">
    <source>
        <dbReference type="SAM" id="MobiDB-lite"/>
    </source>
</evidence>
<feature type="compositionally biased region" description="Basic and acidic residues" evidence="1">
    <location>
        <begin position="449"/>
        <end position="458"/>
    </location>
</feature>
<feature type="region of interest" description="Disordered" evidence="1">
    <location>
        <begin position="480"/>
        <end position="504"/>
    </location>
</feature>
<feature type="compositionally biased region" description="Low complexity" evidence="1">
    <location>
        <begin position="549"/>
        <end position="559"/>
    </location>
</feature>
<feature type="non-terminal residue" evidence="3">
    <location>
        <position position="1"/>
    </location>
</feature>
<dbReference type="GO" id="GO:0006897">
    <property type="term" value="P:endocytosis"/>
    <property type="evidence" value="ECO:0007669"/>
    <property type="project" value="TreeGrafter"/>
</dbReference>
<feature type="region of interest" description="Disordered" evidence="1">
    <location>
        <begin position="388"/>
        <end position="407"/>
    </location>
</feature>
<dbReference type="PANTHER" id="PTHR13357:SF1">
    <property type="entry name" value="NCK-INTERACTING PROTEIN WITH SH3 DOMAIN"/>
    <property type="match status" value="1"/>
</dbReference>
<evidence type="ECO:0000259" key="2">
    <source>
        <dbReference type="Pfam" id="PF09431"/>
    </source>
</evidence>
<dbReference type="GO" id="GO:0030479">
    <property type="term" value="C:actin cortical patch"/>
    <property type="evidence" value="ECO:0007669"/>
    <property type="project" value="TreeGrafter"/>
</dbReference>
<gene>
    <name evidence="3" type="ORF">EIP91_011289</name>
</gene>
<feature type="region of interest" description="Disordered" evidence="1">
    <location>
        <begin position="536"/>
        <end position="602"/>
    </location>
</feature>